<keyword evidence="3" id="KW-1185">Reference proteome</keyword>
<dbReference type="Proteomes" id="UP000816034">
    <property type="component" value="Unassembled WGS sequence"/>
</dbReference>
<sequence length="168" mass="19634">MDDTFKLVVLGASNIGSAKTNPYLKVKLGESFFKQTKPVRRTCHPKFNEIFDIPFDRKETHCIVEVWDYDMLGQDKVMAHVKIPILDEGDGVTRNAQFEELKDKEIMSFLTYKYSIHRSTKPDDYGAVMSTFDDYPYFGTFRIYETWEISLKDSFSTFIHLLISTMRN</sequence>
<dbReference type="Pfam" id="PF00168">
    <property type="entry name" value="C2"/>
    <property type="match status" value="1"/>
</dbReference>
<dbReference type="RefSeq" id="XP_044549872.1">
    <property type="nucleotide sequence ID" value="XM_044692511.1"/>
</dbReference>
<gene>
    <name evidence="2" type="ORF">C9374_003028</name>
</gene>
<dbReference type="SMART" id="SM00239">
    <property type="entry name" value="C2"/>
    <property type="match status" value="1"/>
</dbReference>
<dbReference type="Gene3D" id="2.60.40.150">
    <property type="entry name" value="C2 domain"/>
    <property type="match status" value="1"/>
</dbReference>
<evidence type="ECO:0000313" key="2">
    <source>
        <dbReference type="EMBL" id="KAG2385879.1"/>
    </source>
</evidence>
<name>A0AA88GUA0_NAELO</name>
<accession>A0AA88GUA0</accession>
<feature type="domain" description="C2" evidence="1">
    <location>
        <begin position="1"/>
        <end position="101"/>
    </location>
</feature>
<organism evidence="2 3">
    <name type="scientific">Naegleria lovaniensis</name>
    <name type="common">Amoeba</name>
    <dbReference type="NCBI Taxonomy" id="51637"/>
    <lineage>
        <taxon>Eukaryota</taxon>
        <taxon>Discoba</taxon>
        <taxon>Heterolobosea</taxon>
        <taxon>Tetramitia</taxon>
        <taxon>Eutetramitia</taxon>
        <taxon>Vahlkampfiidae</taxon>
        <taxon>Naegleria</taxon>
    </lineage>
</organism>
<comment type="caution">
    <text evidence="2">The sequence shown here is derived from an EMBL/GenBank/DDBJ whole genome shotgun (WGS) entry which is preliminary data.</text>
</comment>
<dbReference type="SUPFAM" id="SSF49562">
    <property type="entry name" value="C2 domain (Calcium/lipid-binding domain, CaLB)"/>
    <property type="match status" value="1"/>
</dbReference>
<evidence type="ECO:0000259" key="1">
    <source>
        <dbReference type="PROSITE" id="PS50004"/>
    </source>
</evidence>
<protein>
    <recommendedName>
        <fullName evidence="1">C2 domain-containing protein</fullName>
    </recommendedName>
</protein>
<evidence type="ECO:0000313" key="3">
    <source>
        <dbReference type="Proteomes" id="UP000816034"/>
    </source>
</evidence>
<dbReference type="InterPro" id="IPR000008">
    <property type="entry name" value="C2_dom"/>
</dbReference>
<dbReference type="InterPro" id="IPR035892">
    <property type="entry name" value="C2_domain_sf"/>
</dbReference>
<dbReference type="EMBL" id="PYSW02000017">
    <property type="protein sequence ID" value="KAG2385879.1"/>
    <property type="molecule type" value="Genomic_DNA"/>
</dbReference>
<dbReference type="AlphaFoldDB" id="A0AA88GUA0"/>
<dbReference type="PROSITE" id="PS50004">
    <property type="entry name" value="C2"/>
    <property type="match status" value="1"/>
</dbReference>
<dbReference type="GeneID" id="68095483"/>
<dbReference type="CDD" id="cd00030">
    <property type="entry name" value="C2"/>
    <property type="match status" value="1"/>
</dbReference>
<reference evidence="2 3" key="1">
    <citation type="journal article" date="2018" name="BMC Genomics">
        <title>The genome of Naegleria lovaniensis, the basis for a comparative approach to unravel pathogenicity factors of the human pathogenic amoeba N. fowleri.</title>
        <authorList>
            <person name="Liechti N."/>
            <person name="Schurch N."/>
            <person name="Bruggmann R."/>
            <person name="Wittwer M."/>
        </authorList>
    </citation>
    <scope>NUCLEOTIDE SEQUENCE [LARGE SCALE GENOMIC DNA]</scope>
    <source>
        <strain evidence="2 3">ATCC 30569</strain>
    </source>
</reference>
<proteinExistence type="predicted"/>